<accession>A0A4U1CWX9</accession>
<sequence>MYMDVGKQLANIKFKDDANTIAEDLIIAVTKFNLELDDNHEVGVMLASFGQTITVNITGIGYQGSKLIKFTGFLVDGGSPVELLQHVSQLNFLLISLPRENPEEPKKNIGFITS</sequence>
<organism evidence="1 2">
    <name type="scientific">Robertmurraya kyonggiensis</name>
    <dbReference type="NCBI Taxonomy" id="1037680"/>
    <lineage>
        <taxon>Bacteria</taxon>
        <taxon>Bacillati</taxon>
        <taxon>Bacillota</taxon>
        <taxon>Bacilli</taxon>
        <taxon>Bacillales</taxon>
        <taxon>Bacillaceae</taxon>
        <taxon>Robertmurraya</taxon>
    </lineage>
</organism>
<dbReference type="Proteomes" id="UP000307756">
    <property type="component" value="Unassembled WGS sequence"/>
</dbReference>
<evidence type="ECO:0000313" key="1">
    <source>
        <dbReference type="EMBL" id="TKC14355.1"/>
    </source>
</evidence>
<dbReference type="InterPro" id="IPR046171">
    <property type="entry name" value="DUF6173"/>
</dbReference>
<dbReference type="Pfam" id="PF19670">
    <property type="entry name" value="DUF6173"/>
    <property type="match status" value="1"/>
</dbReference>
<dbReference type="RefSeq" id="WP_136833558.1">
    <property type="nucleotide sequence ID" value="NZ_SWBM01000009.1"/>
</dbReference>
<dbReference type="EMBL" id="SWBM01000009">
    <property type="protein sequence ID" value="TKC14355.1"/>
    <property type="molecule type" value="Genomic_DNA"/>
</dbReference>
<reference evidence="1 2" key="1">
    <citation type="journal article" date="2011" name="J. Microbiol.">
        <title>Bacillus kyonggiensis sp. nov., isolated from soil of a lettuce field.</title>
        <authorList>
            <person name="Dong K."/>
            <person name="Lee S."/>
        </authorList>
    </citation>
    <scope>NUCLEOTIDE SEQUENCE [LARGE SCALE GENOMIC DNA]</scope>
    <source>
        <strain evidence="1 2">NB22</strain>
    </source>
</reference>
<dbReference type="OrthoDB" id="7041918at2"/>
<protein>
    <submittedName>
        <fullName evidence="1">Uncharacterized protein</fullName>
    </submittedName>
</protein>
<comment type="caution">
    <text evidence="1">The sequence shown here is derived from an EMBL/GenBank/DDBJ whole genome shotgun (WGS) entry which is preliminary data.</text>
</comment>
<keyword evidence="2" id="KW-1185">Reference proteome</keyword>
<dbReference type="AlphaFoldDB" id="A0A4U1CWX9"/>
<name>A0A4U1CWX9_9BACI</name>
<gene>
    <name evidence="1" type="ORF">FA727_21580</name>
</gene>
<proteinExistence type="predicted"/>
<evidence type="ECO:0000313" key="2">
    <source>
        <dbReference type="Proteomes" id="UP000307756"/>
    </source>
</evidence>